<keyword evidence="4" id="KW-1185">Reference proteome</keyword>
<reference evidence="3 4" key="1">
    <citation type="submission" date="2015-09" db="EMBL/GenBank/DDBJ databases">
        <title>Host preference determinants of Valsa canker pathogens revealed by comparative genomics.</title>
        <authorList>
            <person name="Yin Z."/>
            <person name="Huang L."/>
        </authorList>
    </citation>
    <scope>NUCLEOTIDE SEQUENCE [LARGE SCALE GENOMIC DNA]</scope>
    <source>
        <strain evidence="3 4">SXYLt</strain>
    </source>
</reference>
<sequence>MSGFAPLQQALVAVIKAEVQTAVADKYQAEIDNLRDALAVAQRDLDHTRAILDELRAAFTAAESTAALELYAEGLRLRFPVLGAATKLCGTSDPWIIQELLNESAICRETPRFDSFGRFVLHSHRGHPVYKVKHNVWGVRRLQSAIREYAPRAFLGFGVPSHSETEWNTLPADFRIFEAPGQTPEFDWDKVYNTMPTPSTTQAAINTRTSSFGGHDAELAARLAAPSSPTEAGTDHAAAEARRRTSDWSPPQQNLQRRNTSFDHEEHKRQMMAASGTLQMD</sequence>
<accession>A0A423XDA1</accession>
<protein>
    <submittedName>
        <fullName evidence="3">Uncharacterized protein</fullName>
    </submittedName>
</protein>
<dbReference type="AlphaFoldDB" id="A0A423XDA1"/>
<evidence type="ECO:0000256" key="1">
    <source>
        <dbReference type="SAM" id="Coils"/>
    </source>
</evidence>
<feature type="compositionally biased region" description="Basic and acidic residues" evidence="2">
    <location>
        <begin position="233"/>
        <end position="246"/>
    </location>
</feature>
<evidence type="ECO:0000256" key="2">
    <source>
        <dbReference type="SAM" id="MobiDB-lite"/>
    </source>
</evidence>
<feature type="region of interest" description="Disordered" evidence="2">
    <location>
        <begin position="224"/>
        <end position="281"/>
    </location>
</feature>
<dbReference type="InParanoid" id="A0A423XDA1"/>
<proteinExistence type="predicted"/>
<feature type="coiled-coil region" evidence="1">
    <location>
        <begin position="17"/>
        <end position="58"/>
    </location>
</feature>
<gene>
    <name evidence="3" type="ORF">VPNG_04090</name>
</gene>
<evidence type="ECO:0000313" key="4">
    <source>
        <dbReference type="Proteomes" id="UP000285146"/>
    </source>
</evidence>
<name>A0A423XDA1_9PEZI</name>
<dbReference type="Proteomes" id="UP000285146">
    <property type="component" value="Unassembled WGS sequence"/>
</dbReference>
<comment type="caution">
    <text evidence="3">The sequence shown here is derived from an EMBL/GenBank/DDBJ whole genome shotgun (WGS) entry which is preliminary data.</text>
</comment>
<dbReference type="EMBL" id="LKEB01000016">
    <property type="protein sequence ID" value="ROW13985.1"/>
    <property type="molecule type" value="Genomic_DNA"/>
</dbReference>
<keyword evidence="1" id="KW-0175">Coiled coil</keyword>
<organism evidence="3 4">
    <name type="scientific">Cytospora leucostoma</name>
    <dbReference type="NCBI Taxonomy" id="1230097"/>
    <lineage>
        <taxon>Eukaryota</taxon>
        <taxon>Fungi</taxon>
        <taxon>Dikarya</taxon>
        <taxon>Ascomycota</taxon>
        <taxon>Pezizomycotina</taxon>
        <taxon>Sordariomycetes</taxon>
        <taxon>Sordariomycetidae</taxon>
        <taxon>Diaporthales</taxon>
        <taxon>Cytosporaceae</taxon>
        <taxon>Cytospora</taxon>
    </lineage>
</organism>
<feature type="compositionally biased region" description="Polar residues" evidence="2">
    <location>
        <begin position="247"/>
        <end position="259"/>
    </location>
</feature>
<dbReference type="OrthoDB" id="5237135at2759"/>
<feature type="compositionally biased region" description="Basic and acidic residues" evidence="2">
    <location>
        <begin position="260"/>
        <end position="269"/>
    </location>
</feature>
<evidence type="ECO:0000313" key="3">
    <source>
        <dbReference type="EMBL" id="ROW13985.1"/>
    </source>
</evidence>